<dbReference type="GO" id="GO:0018580">
    <property type="term" value="F:nitronate monooxygenase activity"/>
    <property type="evidence" value="ECO:0007669"/>
    <property type="project" value="InterPro"/>
</dbReference>
<keyword evidence="5" id="KW-0560">Oxidoreductase</keyword>
<comment type="cofactor">
    <cofactor evidence="1">
        <name>FMN</name>
        <dbReference type="ChEBI" id="CHEBI:58210"/>
    </cofactor>
</comment>
<dbReference type="InterPro" id="IPR004136">
    <property type="entry name" value="NMO"/>
</dbReference>
<reference evidence="7 8" key="1">
    <citation type="submission" date="2015-04" db="EMBL/GenBank/DDBJ databases">
        <title>Lasius niger genome sequencing.</title>
        <authorList>
            <person name="Konorov E.A."/>
            <person name="Nikitin M.A."/>
            <person name="Kirill M.V."/>
            <person name="Chang P."/>
        </authorList>
    </citation>
    <scope>NUCLEOTIDE SEQUENCE [LARGE SCALE GENOMIC DNA]</scope>
    <source>
        <tissue evidence="7">Whole</tissue>
    </source>
</reference>
<keyword evidence="3" id="KW-0285">Flavoprotein</keyword>
<dbReference type="AlphaFoldDB" id="A0A0J7MN07"/>
<comment type="caution">
    <text evidence="7">The sequence shown here is derived from an EMBL/GenBank/DDBJ whole genome shotgun (WGS) entry which is preliminary data.</text>
</comment>
<organism evidence="7 8">
    <name type="scientific">Lasius niger</name>
    <name type="common">Black garden ant</name>
    <dbReference type="NCBI Taxonomy" id="67767"/>
    <lineage>
        <taxon>Eukaryota</taxon>
        <taxon>Metazoa</taxon>
        <taxon>Ecdysozoa</taxon>
        <taxon>Arthropoda</taxon>
        <taxon>Hexapoda</taxon>
        <taxon>Insecta</taxon>
        <taxon>Pterygota</taxon>
        <taxon>Neoptera</taxon>
        <taxon>Endopterygota</taxon>
        <taxon>Hymenoptera</taxon>
        <taxon>Apocrita</taxon>
        <taxon>Aculeata</taxon>
        <taxon>Formicoidea</taxon>
        <taxon>Formicidae</taxon>
        <taxon>Formicinae</taxon>
        <taxon>Lasius</taxon>
        <taxon>Lasius</taxon>
    </lineage>
</organism>
<dbReference type="Gene3D" id="3.20.20.70">
    <property type="entry name" value="Aldolase class I"/>
    <property type="match status" value="1"/>
</dbReference>
<dbReference type="EMBL" id="LBMM01029484">
    <property type="protein sequence ID" value="KMQ82000.1"/>
    <property type="molecule type" value="Genomic_DNA"/>
</dbReference>
<evidence type="ECO:0000256" key="5">
    <source>
        <dbReference type="ARBA" id="ARBA00023002"/>
    </source>
</evidence>
<keyword evidence="6" id="KW-0503">Monooxygenase</keyword>
<dbReference type="PANTHER" id="PTHR42747">
    <property type="entry name" value="NITRONATE MONOOXYGENASE-RELATED"/>
    <property type="match status" value="1"/>
</dbReference>
<feature type="non-terminal residue" evidence="7">
    <location>
        <position position="202"/>
    </location>
</feature>
<evidence type="ECO:0000256" key="6">
    <source>
        <dbReference type="ARBA" id="ARBA00023033"/>
    </source>
</evidence>
<proteinExistence type="inferred from homology"/>
<keyword evidence="4" id="KW-0288">FMN</keyword>
<dbReference type="Pfam" id="PF03060">
    <property type="entry name" value="NMO"/>
    <property type="match status" value="1"/>
</dbReference>
<accession>A0A0J7MN07</accession>
<dbReference type="OrthoDB" id="10265891at2759"/>
<dbReference type="PaxDb" id="67767-A0A0J7MN07"/>
<dbReference type="Proteomes" id="UP000036403">
    <property type="component" value="Unassembled WGS sequence"/>
</dbReference>
<evidence type="ECO:0000313" key="8">
    <source>
        <dbReference type="Proteomes" id="UP000036403"/>
    </source>
</evidence>
<dbReference type="SUPFAM" id="SSF51412">
    <property type="entry name" value="Inosine monophosphate dehydrogenase (IMPDH)"/>
    <property type="match status" value="1"/>
</dbReference>
<dbReference type="InterPro" id="IPR013785">
    <property type="entry name" value="Aldolase_TIM"/>
</dbReference>
<evidence type="ECO:0000256" key="3">
    <source>
        <dbReference type="ARBA" id="ARBA00022630"/>
    </source>
</evidence>
<keyword evidence="8" id="KW-1185">Reference proteome</keyword>
<sequence length="202" mass="20854">MAGLTDAALVIHACQAGLMGSLGAGTMEPAAIRAAIHSIRAGTERVFNINLFIVDAHEGHVPDPAVLAVLHQYLETLAHEEAPDVPLLRRYAPSFAGQFAVLLDEAPPVASFTFGILSPERVAALQERGVTVIGTATTAREAKAWEQVGADAVCLQGIEAGGHRGGFLEEDFTGVGLLALIPACRAAVDIPVIAAGGIMTGS</sequence>
<dbReference type="PANTHER" id="PTHR42747:SF3">
    <property type="entry name" value="NITRONATE MONOOXYGENASE-RELATED"/>
    <property type="match status" value="1"/>
</dbReference>
<protein>
    <submittedName>
        <fullName evidence="7">Enoyl</fullName>
    </submittedName>
</protein>
<evidence type="ECO:0000313" key="7">
    <source>
        <dbReference type="EMBL" id="KMQ82000.1"/>
    </source>
</evidence>
<evidence type="ECO:0000256" key="4">
    <source>
        <dbReference type="ARBA" id="ARBA00022643"/>
    </source>
</evidence>
<gene>
    <name evidence="7" type="ORF">RF55_24521</name>
</gene>
<evidence type="ECO:0000256" key="2">
    <source>
        <dbReference type="ARBA" id="ARBA00009881"/>
    </source>
</evidence>
<name>A0A0J7MN07_LASNI</name>
<evidence type="ECO:0000256" key="1">
    <source>
        <dbReference type="ARBA" id="ARBA00001917"/>
    </source>
</evidence>
<comment type="similarity">
    <text evidence="2">Belongs to the nitronate monooxygenase family. NMO class I subfamily.</text>
</comment>
<dbReference type="CDD" id="cd04730">
    <property type="entry name" value="NPD_like"/>
    <property type="match status" value="1"/>
</dbReference>